<comment type="catalytic activity">
    <reaction evidence="23">
        <text>1D-myo-inositol 1,2,5,6-tetrakisphosphate + H2O = 1D-myo-inositol 1,2,6-trisphosphate + phosphate</text>
        <dbReference type="Rhea" id="RHEA:77119"/>
        <dbReference type="ChEBI" id="CHEBI:15377"/>
        <dbReference type="ChEBI" id="CHEBI:43474"/>
        <dbReference type="ChEBI" id="CHEBI:195535"/>
        <dbReference type="ChEBI" id="CHEBI:195537"/>
        <dbReference type="EC" id="3.1.3.62"/>
    </reaction>
    <physiologicalReaction direction="left-to-right" evidence="23">
        <dbReference type="Rhea" id="RHEA:77120"/>
    </physiologicalReaction>
</comment>
<dbReference type="GO" id="GO:0004781">
    <property type="term" value="F:sulfate adenylyltransferase (ATP) activity"/>
    <property type="evidence" value="ECO:0007669"/>
    <property type="project" value="UniProtKB-EC"/>
</dbReference>
<dbReference type="Gene3D" id="3.40.50.300">
    <property type="entry name" value="P-loop containing nucleotide triphosphate hydrolases"/>
    <property type="match status" value="1"/>
</dbReference>
<dbReference type="Gene3D" id="3.40.50.620">
    <property type="entry name" value="HUPs"/>
    <property type="match status" value="1"/>
</dbReference>
<evidence type="ECO:0000256" key="17">
    <source>
        <dbReference type="ARBA" id="ARBA00022801"/>
    </source>
</evidence>
<keyword evidence="20" id="KW-0325">Glycoprotein</keyword>
<dbReference type="CDD" id="cd00517">
    <property type="entry name" value="ATPS"/>
    <property type="match status" value="1"/>
</dbReference>
<gene>
    <name evidence="40" type="ORF">DR999_PMT04906</name>
</gene>
<dbReference type="EC" id="2.7.7.4" evidence="7"/>
<keyword evidence="17 40" id="KW-0378">Hydrolase</keyword>
<dbReference type="STRING" id="55544.A0A4D9EMG8"/>
<dbReference type="InterPro" id="IPR025980">
    <property type="entry name" value="ATP-Sase_PUA-like_dom"/>
</dbReference>
<evidence type="ECO:0000256" key="26">
    <source>
        <dbReference type="ARBA" id="ARBA00043691"/>
    </source>
</evidence>
<comment type="catalytic activity">
    <reaction evidence="24">
        <text>1D-myo-inositol 1,2,4,5,6-pentakisphosphate + H2O = 1D-myo-inositol 1,2,5,6-tetrakisphosphate + phosphate</text>
        <dbReference type="Rhea" id="RHEA:77115"/>
        <dbReference type="ChEBI" id="CHEBI:15377"/>
        <dbReference type="ChEBI" id="CHEBI:43474"/>
        <dbReference type="ChEBI" id="CHEBI:57798"/>
        <dbReference type="ChEBI" id="CHEBI:195535"/>
        <dbReference type="EC" id="3.1.3.62"/>
    </reaction>
    <physiologicalReaction direction="left-to-right" evidence="24">
        <dbReference type="Rhea" id="RHEA:77116"/>
    </physiologicalReaction>
</comment>
<comment type="catalytic activity">
    <reaction evidence="28">
        <text>1D-myo-inositol 1,2,3,6-tetrakisphosphate + H2O = 1D-myo-inositol 1,2,3-trisphosphate + phosphate</text>
        <dbReference type="Rhea" id="RHEA:77123"/>
        <dbReference type="ChEBI" id="CHEBI:15377"/>
        <dbReference type="ChEBI" id="CHEBI:43474"/>
        <dbReference type="ChEBI" id="CHEBI:195534"/>
        <dbReference type="ChEBI" id="CHEBI:195536"/>
    </reaction>
    <physiologicalReaction direction="left-to-right" evidence="28">
        <dbReference type="Rhea" id="RHEA:77124"/>
    </physiologicalReaction>
</comment>
<dbReference type="InterPro" id="IPR059117">
    <property type="entry name" value="APS_kinase_dom"/>
</dbReference>
<dbReference type="EC" id="3.1.3.80" evidence="8"/>
<dbReference type="Pfam" id="PF14306">
    <property type="entry name" value="PUA_2"/>
    <property type="match status" value="1"/>
</dbReference>
<dbReference type="EMBL" id="QXTE01000028">
    <property type="protein sequence ID" value="TFK11729.1"/>
    <property type="molecule type" value="Genomic_DNA"/>
</dbReference>
<keyword evidence="19" id="KW-0472">Membrane</keyword>
<evidence type="ECO:0000256" key="2">
    <source>
        <dbReference type="ARBA" id="ARBA00005050"/>
    </source>
</evidence>
<dbReference type="Pfam" id="PF01583">
    <property type="entry name" value="APS_kinase"/>
    <property type="match status" value="1"/>
</dbReference>
<dbReference type="SUPFAM" id="SSF88697">
    <property type="entry name" value="PUA domain-like"/>
    <property type="match status" value="1"/>
</dbReference>
<dbReference type="InterPro" id="IPR014729">
    <property type="entry name" value="Rossmann-like_a/b/a_fold"/>
</dbReference>
<evidence type="ECO:0000256" key="33">
    <source>
        <dbReference type="ARBA" id="ARBA00043801"/>
    </source>
</evidence>
<dbReference type="NCBIfam" id="TIGR00455">
    <property type="entry name" value="apsK"/>
    <property type="match status" value="1"/>
</dbReference>
<evidence type="ECO:0000256" key="6">
    <source>
        <dbReference type="ARBA" id="ARBA00012121"/>
    </source>
</evidence>
<keyword evidence="15" id="KW-0547">Nucleotide-binding</keyword>
<dbReference type="AlphaFoldDB" id="A0A4D9EMG8"/>
<feature type="chain" id="PRO_5020041539" description="Multiple inositol polyphosphate phosphatase 1" evidence="36">
    <location>
        <begin position="28"/>
        <end position="1068"/>
    </location>
</feature>
<evidence type="ECO:0000256" key="11">
    <source>
        <dbReference type="ARBA" id="ARBA00022475"/>
    </source>
</evidence>
<evidence type="ECO:0000256" key="1">
    <source>
        <dbReference type="ARBA" id="ARBA00004236"/>
    </source>
</evidence>
<keyword evidence="18" id="KW-0067">ATP-binding</keyword>
<dbReference type="NCBIfam" id="TIGR00339">
    <property type="entry name" value="sopT"/>
    <property type="match status" value="1"/>
</dbReference>
<dbReference type="GO" id="GO:0034417">
    <property type="term" value="F:bisphosphoglycerate 3-phosphatase activity"/>
    <property type="evidence" value="ECO:0007669"/>
    <property type="project" value="UniProtKB-EC"/>
</dbReference>
<evidence type="ECO:0000256" key="5">
    <source>
        <dbReference type="ARBA" id="ARBA00009290"/>
    </source>
</evidence>
<evidence type="ECO:0000313" key="41">
    <source>
        <dbReference type="Proteomes" id="UP000297703"/>
    </source>
</evidence>
<evidence type="ECO:0000256" key="35">
    <source>
        <dbReference type="ARBA" id="ARBA00043832"/>
    </source>
</evidence>
<evidence type="ECO:0000256" key="13">
    <source>
        <dbReference type="ARBA" id="ARBA00022695"/>
    </source>
</evidence>
<comment type="similarity">
    <text evidence="5">In the C-terminal section; belongs to the sulfate adenylyltransferase family.</text>
</comment>
<evidence type="ECO:0000256" key="4">
    <source>
        <dbReference type="ARBA" id="ARBA00008422"/>
    </source>
</evidence>
<dbReference type="CDD" id="cd02027">
    <property type="entry name" value="APSK"/>
    <property type="match status" value="1"/>
</dbReference>
<proteinExistence type="inferred from homology"/>
<evidence type="ECO:0000256" key="23">
    <source>
        <dbReference type="ARBA" id="ARBA00043668"/>
    </source>
</evidence>
<evidence type="ECO:0000256" key="12">
    <source>
        <dbReference type="ARBA" id="ARBA00022679"/>
    </source>
</evidence>
<protein>
    <recommendedName>
        <fullName evidence="10">Multiple inositol polyphosphate phosphatase 1</fullName>
        <ecNumber evidence="6">2.7.1.25</ecNumber>
        <ecNumber evidence="7">2.7.7.4</ecNumber>
        <ecNumber evidence="9">3.1.3.62</ecNumber>
        <ecNumber evidence="8">3.1.3.80</ecNumber>
    </recommendedName>
    <alternativeName>
        <fullName evidence="22">2,3-bisphosphoglycerate 3-phosphatase</fullName>
    </alternativeName>
</protein>
<keyword evidence="12" id="KW-0808">Transferase</keyword>
<reference evidence="40 41" key="1">
    <citation type="submission" date="2019-04" db="EMBL/GenBank/DDBJ databases">
        <title>Draft genome of the big-headed turtle Platysternon megacephalum.</title>
        <authorList>
            <person name="Gong S."/>
        </authorList>
    </citation>
    <scope>NUCLEOTIDE SEQUENCE [LARGE SCALE GENOMIC DNA]</scope>
    <source>
        <strain evidence="40">DO16091913</strain>
        <tissue evidence="40">Muscle</tissue>
    </source>
</reference>
<dbReference type="FunFam" id="3.40.50.620:FF:000006">
    <property type="entry name" value="bifunctional 3'-phosphoadenosine 5'-phosphosulfate synthase 1"/>
    <property type="match status" value="1"/>
</dbReference>
<dbReference type="HAMAP" id="MF_00065">
    <property type="entry name" value="Adenylyl_sulf_kinase"/>
    <property type="match status" value="1"/>
</dbReference>
<dbReference type="Pfam" id="PF01747">
    <property type="entry name" value="ATP-sulfurylase"/>
    <property type="match status" value="1"/>
</dbReference>
<feature type="domain" description="Sulphate adenylyltransferase catalytic" evidence="38">
    <location>
        <begin position="827"/>
        <end position="1050"/>
    </location>
</feature>
<dbReference type="InterPro" id="IPR000560">
    <property type="entry name" value="His_Pase_clade-2"/>
</dbReference>
<dbReference type="GO" id="GO:0005886">
    <property type="term" value="C:plasma membrane"/>
    <property type="evidence" value="ECO:0007669"/>
    <property type="project" value="UniProtKB-SubCell"/>
</dbReference>
<evidence type="ECO:0000256" key="18">
    <source>
        <dbReference type="ARBA" id="ARBA00022840"/>
    </source>
</evidence>
<evidence type="ECO:0000256" key="9">
    <source>
        <dbReference type="ARBA" id="ARBA00013040"/>
    </source>
</evidence>
<comment type="pathway">
    <text evidence="2">Sulfur metabolism; sulfate assimilation.</text>
</comment>
<dbReference type="FunFam" id="3.40.50.1240:FF:000014">
    <property type="entry name" value="Multiple inositol polyphosphate phosphatase 1"/>
    <property type="match status" value="1"/>
</dbReference>
<comment type="similarity">
    <text evidence="3">In the N-terminal section; belongs to the APS kinase family.</text>
</comment>
<dbReference type="GO" id="GO:0000103">
    <property type="term" value="P:sulfate assimilation"/>
    <property type="evidence" value="ECO:0007669"/>
    <property type="project" value="UniProtKB-UniPathway"/>
</dbReference>
<dbReference type="FunFam" id="3.40.50.300:FF:000212">
    <property type="entry name" value="Adenylyl-sulfate kinase"/>
    <property type="match status" value="1"/>
</dbReference>
<keyword evidence="13" id="KW-0548">Nucleotidyltransferase</keyword>
<evidence type="ECO:0000313" key="40">
    <source>
        <dbReference type="EMBL" id="TFK11729.1"/>
    </source>
</evidence>
<feature type="domain" description="APS kinase" evidence="37">
    <location>
        <begin position="484"/>
        <end position="636"/>
    </location>
</feature>
<dbReference type="InterPro" id="IPR002891">
    <property type="entry name" value="APS"/>
</dbReference>
<evidence type="ECO:0000256" key="32">
    <source>
        <dbReference type="ARBA" id="ARBA00043762"/>
    </source>
</evidence>
<comment type="catalytic activity">
    <reaction evidence="30">
        <text>1D-myo-inositol 1,2,6-trisphosphate + H2O = 1D-myo-inositol 1,2-bisphosphate + phosphate</text>
        <dbReference type="Rhea" id="RHEA:77131"/>
        <dbReference type="ChEBI" id="CHEBI:15377"/>
        <dbReference type="ChEBI" id="CHEBI:43474"/>
        <dbReference type="ChEBI" id="CHEBI:195537"/>
        <dbReference type="ChEBI" id="CHEBI:195539"/>
        <dbReference type="EC" id="3.1.3.62"/>
    </reaction>
    <physiologicalReaction direction="left-to-right" evidence="30">
        <dbReference type="Rhea" id="RHEA:77132"/>
    </physiologicalReaction>
</comment>
<evidence type="ECO:0000256" key="29">
    <source>
        <dbReference type="ARBA" id="ARBA00043746"/>
    </source>
</evidence>
<evidence type="ECO:0000256" key="30">
    <source>
        <dbReference type="ARBA" id="ARBA00043747"/>
    </source>
</evidence>
<dbReference type="InterPro" id="IPR024951">
    <property type="entry name" value="Sulfurylase_cat_dom"/>
</dbReference>
<comment type="catalytic activity">
    <reaction evidence="26">
        <text>1D-myo-inositol hexakisphosphate + H2O = 1D-myo-inositol 1,2,4,5,6-pentakisphosphate + phosphate</text>
        <dbReference type="Rhea" id="RHEA:16989"/>
        <dbReference type="ChEBI" id="CHEBI:15377"/>
        <dbReference type="ChEBI" id="CHEBI:43474"/>
        <dbReference type="ChEBI" id="CHEBI:57798"/>
        <dbReference type="ChEBI" id="CHEBI:58130"/>
        <dbReference type="EC" id="3.1.3.62"/>
    </reaction>
    <physiologicalReaction direction="left-to-right" evidence="26">
        <dbReference type="Rhea" id="RHEA:16990"/>
    </physiologicalReaction>
</comment>
<evidence type="ECO:0000259" key="38">
    <source>
        <dbReference type="Pfam" id="PF01747"/>
    </source>
</evidence>
<comment type="catalytic activity">
    <reaction evidence="29">
        <text>1D-myo-inositol hexakisphosphate + H2O = 1D-myo-inositol 1,2,3,5,6-pentakisphosphate + phosphate</text>
        <dbReference type="Rhea" id="RHEA:20960"/>
        <dbReference type="ChEBI" id="CHEBI:15377"/>
        <dbReference type="ChEBI" id="CHEBI:43474"/>
        <dbReference type="ChEBI" id="CHEBI:58130"/>
        <dbReference type="ChEBI" id="CHEBI:58747"/>
    </reaction>
    <physiologicalReaction direction="left-to-right" evidence="29">
        <dbReference type="Rhea" id="RHEA:20961"/>
    </physiologicalReaction>
</comment>
<sequence>MASCFRGPLPGRHSLPLFLLLLRVSLAQERAAATSLLSGYFGTKSRYEEVNQHLLRDPLSLGPPDPGYLLPSAACAPLQLRALIRHGTRFPTEKQIRKLGQLHRLLRSQERPCPAAQQLAHWDMWYQPDMDGKLAPKGRLDMEQLAQRLAARFPGLFSPQRRFAFASSSKHRCVESSAAFRKGLQLALHRQPPARDIENEETEINDKLMRFFDYCEKFVTCVEENATAMYEVDAFKQGPEMKRVLEKIAATLCVPVRDLNADLVQVAFFTCSFELAIKNVNSPWCSLFNEEDAKVLEYLNDLKQYWKRGYGYDINSRSSCILFQDIFKHLDKAIAESKSSMPISSPVILQFGHAETLQPLLALMGFFKDEEPLAANNYKKQMHRKFRSGRIVPYASNLIFVLYHCDQAKTPEEEYQVQILLNEKLLPFSHSEETVSLYTDLKNHYKDILQNCHFSEESTNVVYQAHHVSRSKRGQVVGTRGGFRGCTVWLTGLSGAGKTTIGFALEEYLLSRGMPCYSLDGDNIRHGLNKNLGFSTDDREENIRRVAEVAKLFADAGLVCITSFISPFEKDRQNAREIHEMAGLPFFEIFVDAPLNICESRDVKGLYKKARAGEIKGFTGIDSEYEKPESPELVLKTNIATVNECIQQVVELLQAQNIVPKTVIKDVLELFVPENKIDQSRADANKLPTLEITKLDLQWVQVLSEGWATPLKGFMRETEYLQVIHFGTLRDDGVINLSIPIVLPVAAEDKKRLDGCTAFALEYNGQRVAILRNPEFFEHRKEERCARVWGTTCVKHPHVKMVMESGDWLAGGDLLVLEKIKWNDGLDQYRLTPLELKQKFKEMNADAVFAFQLRNPVHNGHALLMQDTKSHLLERGYQHPVLLLHPLGGWTKEDDVPLEWRMKQHAAVLEEHVLDPKSTIVAIFPSPMLYAGPTEVQWHCRARMIAGASFYIVGRDPAGMPHPETKKDLYEPTQGGKVLSMAPGLASVEIVPFRVAAYNKVKKAMIFYDPERHDEFDFISGTRMRKLAREDENPPDGFMAPKAWKVLTEYYKSLEKNINSIFPQKYGY</sequence>
<dbReference type="EC" id="3.1.3.62" evidence="9"/>
<name>A0A4D9EMG8_9SAUR</name>
<comment type="catalytic activity">
    <reaction evidence="33">
        <text>1D-myo-inositol 2,3-bisphosphate + H2O = 1D-myo-inositol 2-phosphate + phosphate</text>
        <dbReference type="Rhea" id="RHEA:77139"/>
        <dbReference type="ChEBI" id="CHEBI:15377"/>
        <dbReference type="ChEBI" id="CHEBI:43474"/>
        <dbReference type="ChEBI" id="CHEBI:84142"/>
        <dbReference type="ChEBI" id="CHEBI:195538"/>
    </reaction>
    <physiologicalReaction direction="left-to-right" evidence="33">
        <dbReference type="Rhea" id="RHEA:77140"/>
    </physiologicalReaction>
</comment>
<keyword evidence="21" id="KW-0511">Multifunctional enzyme</keyword>
<evidence type="ECO:0000256" key="24">
    <source>
        <dbReference type="ARBA" id="ARBA00043671"/>
    </source>
</evidence>
<evidence type="ECO:0000259" key="39">
    <source>
        <dbReference type="Pfam" id="PF14306"/>
    </source>
</evidence>
<dbReference type="InterPro" id="IPR029033">
    <property type="entry name" value="His_PPase_superfam"/>
</dbReference>
<evidence type="ECO:0000256" key="10">
    <source>
        <dbReference type="ARBA" id="ARBA00018097"/>
    </source>
</evidence>
<organism evidence="40 41">
    <name type="scientific">Platysternon megacephalum</name>
    <name type="common">big-headed turtle</name>
    <dbReference type="NCBI Taxonomy" id="55544"/>
    <lineage>
        <taxon>Eukaryota</taxon>
        <taxon>Metazoa</taxon>
        <taxon>Chordata</taxon>
        <taxon>Craniata</taxon>
        <taxon>Vertebrata</taxon>
        <taxon>Euteleostomi</taxon>
        <taxon>Archelosauria</taxon>
        <taxon>Testudinata</taxon>
        <taxon>Testudines</taxon>
        <taxon>Cryptodira</taxon>
        <taxon>Durocryptodira</taxon>
        <taxon>Testudinoidea</taxon>
        <taxon>Platysternidae</taxon>
        <taxon>Platysternon</taxon>
    </lineage>
</organism>
<evidence type="ECO:0000256" key="8">
    <source>
        <dbReference type="ARBA" id="ARBA00012976"/>
    </source>
</evidence>
<dbReference type="PANTHER" id="PTHR11055:SF16">
    <property type="entry name" value="BIFUNCTIONAL 3'-PHOSPHOADENOSINE 5'-PHOSPHOSULFATE SYNTHASE 2"/>
    <property type="match status" value="1"/>
</dbReference>
<dbReference type="InterPro" id="IPR015947">
    <property type="entry name" value="PUA-like_sf"/>
</dbReference>
<dbReference type="GO" id="GO:0005524">
    <property type="term" value="F:ATP binding"/>
    <property type="evidence" value="ECO:0007669"/>
    <property type="project" value="UniProtKB-KW"/>
</dbReference>
<feature type="domain" description="ATP-sulfurylase PUA-like" evidence="39">
    <location>
        <begin position="666"/>
        <end position="818"/>
    </location>
</feature>
<dbReference type="Gene3D" id="3.10.400.10">
    <property type="entry name" value="Sulfate adenylyltransferase"/>
    <property type="match status" value="1"/>
</dbReference>
<evidence type="ECO:0000256" key="36">
    <source>
        <dbReference type="SAM" id="SignalP"/>
    </source>
</evidence>
<feature type="signal peptide" evidence="36">
    <location>
        <begin position="1"/>
        <end position="27"/>
    </location>
</feature>
<comment type="catalytic activity">
    <reaction evidence="35">
        <text>(2R)-2,3-bisphosphoglycerate + H2O = (2R)-2-phosphoglycerate + phosphate</text>
        <dbReference type="Rhea" id="RHEA:27381"/>
        <dbReference type="ChEBI" id="CHEBI:15377"/>
        <dbReference type="ChEBI" id="CHEBI:43474"/>
        <dbReference type="ChEBI" id="CHEBI:58248"/>
        <dbReference type="ChEBI" id="CHEBI:58289"/>
        <dbReference type="EC" id="3.1.3.80"/>
    </reaction>
    <physiologicalReaction direction="left-to-right" evidence="35">
        <dbReference type="Rhea" id="RHEA:27382"/>
    </physiologicalReaction>
</comment>
<evidence type="ECO:0000256" key="22">
    <source>
        <dbReference type="ARBA" id="ARBA00031642"/>
    </source>
</evidence>
<comment type="catalytic activity">
    <reaction evidence="31">
        <text>1D-myo-inositol 1,2,3,5,6-pentakisphosphate + H2O = 1D-myo-inositol 1,2,3,6-tetrakisphosphate + phosphate</text>
        <dbReference type="Rhea" id="RHEA:77111"/>
        <dbReference type="ChEBI" id="CHEBI:15377"/>
        <dbReference type="ChEBI" id="CHEBI:43474"/>
        <dbReference type="ChEBI" id="CHEBI:58747"/>
        <dbReference type="ChEBI" id="CHEBI:195534"/>
    </reaction>
    <physiologicalReaction direction="left-to-right" evidence="31">
        <dbReference type="Rhea" id="RHEA:77112"/>
    </physiologicalReaction>
</comment>
<dbReference type="Pfam" id="PF00328">
    <property type="entry name" value="His_Phos_2"/>
    <property type="match status" value="1"/>
</dbReference>
<evidence type="ECO:0000256" key="27">
    <source>
        <dbReference type="ARBA" id="ARBA00043733"/>
    </source>
</evidence>
<evidence type="ECO:0000256" key="19">
    <source>
        <dbReference type="ARBA" id="ARBA00023136"/>
    </source>
</evidence>
<comment type="catalytic activity">
    <reaction evidence="27">
        <text>1D-myo-inositol 1,2,3-trisphosphate + H2O = 1D-myo-inositol 2,3-bisphosphate + phosphate</text>
        <dbReference type="Rhea" id="RHEA:77127"/>
        <dbReference type="ChEBI" id="CHEBI:15377"/>
        <dbReference type="ChEBI" id="CHEBI:43474"/>
        <dbReference type="ChEBI" id="CHEBI:195536"/>
        <dbReference type="ChEBI" id="CHEBI:195538"/>
    </reaction>
    <physiologicalReaction direction="left-to-right" evidence="27">
        <dbReference type="Rhea" id="RHEA:77128"/>
    </physiologicalReaction>
</comment>
<dbReference type="GO" id="GO:0050428">
    <property type="term" value="P:3'-phosphoadenosine 5'-phosphosulfate biosynthetic process"/>
    <property type="evidence" value="ECO:0007669"/>
    <property type="project" value="UniProtKB-ARBA"/>
</dbReference>
<dbReference type="GO" id="GO:0004020">
    <property type="term" value="F:adenylylsulfate kinase activity"/>
    <property type="evidence" value="ECO:0007669"/>
    <property type="project" value="UniProtKB-EC"/>
</dbReference>
<comment type="similarity">
    <text evidence="4">Belongs to the histidine acid phosphatase family. MINPP1 subfamily.</text>
</comment>
<comment type="catalytic activity">
    <reaction evidence="25">
        <text>1D-myo-inositol 1,2-bisphosphate + H2O = 1D-myo-inositol 2-phosphate + phosphate</text>
        <dbReference type="Rhea" id="RHEA:77135"/>
        <dbReference type="ChEBI" id="CHEBI:15377"/>
        <dbReference type="ChEBI" id="CHEBI:43474"/>
        <dbReference type="ChEBI" id="CHEBI:84142"/>
        <dbReference type="ChEBI" id="CHEBI:195539"/>
        <dbReference type="EC" id="3.1.3.62"/>
    </reaction>
    <physiologicalReaction direction="left-to-right" evidence="25">
        <dbReference type="Rhea" id="RHEA:77136"/>
    </physiologicalReaction>
</comment>
<dbReference type="InterPro" id="IPR027417">
    <property type="entry name" value="P-loop_NTPase"/>
</dbReference>
<keyword evidence="16" id="KW-0418">Kinase</keyword>
<keyword evidence="11" id="KW-1003">Cell membrane</keyword>
<evidence type="ECO:0000256" key="20">
    <source>
        <dbReference type="ARBA" id="ARBA00023180"/>
    </source>
</evidence>
<comment type="catalytic activity">
    <reaction evidence="32">
        <text>1D-myo-inositol 1,3,4,5,6-pentakisphosphate + H2O = 1D-myo-inositol 1,4,5,6-tetrakisphosphate + phosphate</text>
        <dbReference type="Rhea" id="RHEA:77143"/>
        <dbReference type="ChEBI" id="CHEBI:15377"/>
        <dbReference type="ChEBI" id="CHEBI:43474"/>
        <dbReference type="ChEBI" id="CHEBI:57627"/>
        <dbReference type="ChEBI" id="CHEBI:57733"/>
    </reaction>
    <physiologicalReaction direction="left-to-right" evidence="32">
        <dbReference type="Rhea" id="RHEA:77144"/>
    </physiologicalReaction>
</comment>
<evidence type="ECO:0000256" key="16">
    <source>
        <dbReference type="ARBA" id="ARBA00022777"/>
    </source>
</evidence>
<accession>A0A4D9EMG8</accession>
<keyword evidence="41" id="KW-1185">Reference proteome</keyword>
<dbReference type="Gene3D" id="3.40.50.1240">
    <property type="entry name" value="Phosphoglycerate mutase-like"/>
    <property type="match status" value="1"/>
</dbReference>
<evidence type="ECO:0000256" key="31">
    <source>
        <dbReference type="ARBA" id="ARBA00043757"/>
    </source>
</evidence>
<comment type="subcellular location">
    <subcellularLocation>
        <location evidence="1">Cell membrane</location>
    </subcellularLocation>
</comment>
<dbReference type="PANTHER" id="PTHR11055">
    <property type="entry name" value="BIFUNCTIONAL 3'-PHOSPHOADENOSINE 5'-PHOSPHOSULFATE SYNTHASE"/>
    <property type="match status" value="1"/>
</dbReference>
<dbReference type="InterPro" id="IPR002650">
    <property type="entry name" value="Sulphate_adenylyltransferase"/>
</dbReference>
<comment type="catalytic activity">
    <reaction evidence="34">
        <text>1D-myo-inositol 1,4,5,6-tetrakisphosphate + H2O = 1D-myo-inositol 1,4,5-trisphosphate + phosphate</text>
        <dbReference type="Rhea" id="RHEA:77147"/>
        <dbReference type="ChEBI" id="CHEBI:15377"/>
        <dbReference type="ChEBI" id="CHEBI:43474"/>
        <dbReference type="ChEBI" id="CHEBI:57627"/>
        <dbReference type="ChEBI" id="CHEBI:203600"/>
    </reaction>
    <physiologicalReaction direction="left-to-right" evidence="34">
        <dbReference type="Rhea" id="RHEA:77148"/>
    </physiologicalReaction>
</comment>
<evidence type="ECO:0000256" key="25">
    <source>
        <dbReference type="ARBA" id="ARBA00043674"/>
    </source>
</evidence>
<dbReference type="SUPFAM" id="SSF53254">
    <property type="entry name" value="Phosphoglycerate mutase-like"/>
    <property type="match status" value="1"/>
</dbReference>
<dbReference type="SUPFAM" id="SSF52540">
    <property type="entry name" value="P-loop containing nucleoside triphosphate hydrolases"/>
    <property type="match status" value="1"/>
</dbReference>
<evidence type="ECO:0000256" key="34">
    <source>
        <dbReference type="ARBA" id="ARBA00043829"/>
    </source>
</evidence>
<reference evidence="40 41" key="2">
    <citation type="submission" date="2019-04" db="EMBL/GenBank/DDBJ databases">
        <title>The genome sequence of big-headed turtle.</title>
        <authorList>
            <person name="Gong S."/>
        </authorList>
    </citation>
    <scope>NUCLEOTIDE SEQUENCE [LARGE SCALE GENOMIC DNA]</scope>
    <source>
        <strain evidence="40">DO16091913</strain>
        <tissue evidence="40">Muscle</tissue>
    </source>
</reference>
<evidence type="ECO:0000256" key="21">
    <source>
        <dbReference type="ARBA" id="ARBA00023268"/>
    </source>
</evidence>
<dbReference type="OrthoDB" id="506431at2759"/>
<dbReference type="FunFam" id="3.10.400.10:FF:000001">
    <property type="entry name" value="bifunctional 3'-phosphoadenosine 5'-phosphosulfate synthase 1"/>
    <property type="match status" value="1"/>
</dbReference>
<evidence type="ECO:0000256" key="7">
    <source>
        <dbReference type="ARBA" id="ARBA00012391"/>
    </source>
</evidence>
<dbReference type="CDD" id="cd07061">
    <property type="entry name" value="HP_HAP_like"/>
    <property type="match status" value="1"/>
</dbReference>
<evidence type="ECO:0000256" key="28">
    <source>
        <dbReference type="ARBA" id="ARBA00043739"/>
    </source>
</evidence>
<dbReference type="EC" id="2.7.1.25" evidence="6"/>
<dbReference type="NCBIfam" id="NF003013">
    <property type="entry name" value="PRK03846.1"/>
    <property type="match status" value="1"/>
</dbReference>
<dbReference type="Proteomes" id="UP000297703">
    <property type="component" value="Unassembled WGS sequence"/>
</dbReference>
<comment type="caution">
    <text evidence="40">The sequence shown here is derived from an EMBL/GenBank/DDBJ whole genome shotgun (WGS) entry which is preliminary data.</text>
</comment>
<evidence type="ECO:0000256" key="14">
    <source>
        <dbReference type="ARBA" id="ARBA00022729"/>
    </source>
</evidence>
<evidence type="ECO:0000256" key="3">
    <source>
        <dbReference type="ARBA" id="ARBA00007268"/>
    </source>
</evidence>
<evidence type="ECO:0000256" key="15">
    <source>
        <dbReference type="ARBA" id="ARBA00022741"/>
    </source>
</evidence>
<dbReference type="UniPathway" id="UPA00097"/>
<dbReference type="SUPFAM" id="SSF52374">
    <property type="entry name" value="Nucleotidylyl transferase"/>
    <property type="match status" value="1"/>
</dbReference>
<evidence type="ECO:0000259" key="37">
    <source>
        <dbReference type="Pfam" id="PF01583"/>
    </source>
</evidence>
<keyword evidence="14 36" id="KW-0732">Signal</keyword>